<evidence type="ECO:0000313" key="3">
    <source>
        <dbReference type="Proteomes" id="UP000093000"/>
    </source>
</evidence>
<dbReference type="InterPro" id="IPR032794">
    <property type="entry name" value="LINES_N"/>
</dbReference>
<dbReference type="OrthoDB" id="8251209at2759"/>
<proteinExistence type="predicted"/>
<protein>
    <recommendedName>
        <fullName evidence="1">Protein Lines N-terminal domain-containing protein</fullName>
    </recommendedName>
</protein>
<name>A0A1C7NNL8_9FUNG</name>
<feature type="domain" description="Protein Lines N-terminal" evidence="1">
    <location>
        <begin position="16"/>
        <end position="121"/>
    </location>
</feature>
<dbReference type="InParanoid" id="A0A1C7NNL8"/>
<keyword evidence="3" id="KW-1185">Reference proteome</keyword>
<evidence type="ECO:0000259" key="1">
    <source>
        <dbReference type="Pfam" id="PF14694"/>
    </source>
</evidence>
<dbReference type="Pfam" id="PF14694">
    <property type="entry name" value="LINES_N"/>
    <property type="match status" value="1"/>
</dbReference>
<dbReference type="AlphaFoldDB" id="A0A1C7NNL8"/>
<dbReference type="Proteomes" id="UP000093000">
    <property type="component" value="Unassembled WGS sequence"/>
</dbReference>
<dbReference type="STRING" id="101091.A0A1C7NNL8"/>
<gene>
    <name evidence="2" type="ORF">A0J61_01377</name>
</gene>
<sequence>MIISLFLKYPKQYTALLEQLINTIQDIYDDHVTDPMEPIELLFDVCCTNDDDTIRLLDTVLKIYQEQMHCVYVLQQINLNPHSLFLFFLYRCGSTYDILIDLLIDSSSDFLTFFHRYIIYACHDINQLYASFDDLLVDLDTFQTIVANTLRVLDGGGFPYNTKPLMKRLLQLEEQLYSQ</sequence>
<comment type="caution">
    <text evidence="2">The sequence shown here is derived from an EMBL/GenBank/DDBJ whole genome shotgun (WGS) entry which is preliminary data.</text>
</comment>
<accession>A0A1C7NNL8</accession>
<evidence type="ECO:0000313" key="2">
    <source>
        <dbReference type="EMBL" id="OBZ90570.1"/>
    </source>
</evidence>
<reference evidence="2 3" key="1">
    <citation type="submission" date="2016-03" db="EMBL/GenBank/DDBJ databases">
        <title>Choanephora cucurbitarum.</title>
        <authorList>
            <person name="Min B."/>
            <person name="Park H."/>
            <person name="Park J.-H."/>
            <person name="Shin H.-D."/>
            <person name="Choi I.-G."/>
        </authorList>
    </citation>
    <scope>NUCLEOTIDE SEQUENCE [LARGE SCALE GENOMIC DNA]</scope>
    <source>
        <strain evidence="2 3">KUS-F28377</strain>
    </source>
</reference>
<dbReference type="EMBL" id="LUGH01000043">
    <property type="protein sequence ID" value="OBZ90570.1"/>
    <property type="molecule type" value="Genomic_DNA"/>
</dbReference>
<organism evidence="2 3">
    <name type="scientific">Choanephora cucurbitarum</name>
    <dbReference type="NCBI Taxonomy" id="101091"/>
    <lineage>
        <taxon>Eukaryota</taxon>
        <taxon>Fungi</taxon>
        <taxon>Fungi incertae sedis</taxon>
        <taxon>Mucoromycota</taxon>
        <taxon>Mucoromycotina</taxon>
        <taxon>Mucoromycetes</taxon>
        <taxon>Mucorales</taxon>
        <taxon>Mucorineae</taxon>
        <taxon>Choanephoraceae</taxon>
        <taxon>Choanephoroideae</taxon>
        <taxon>Choanephora</taxon>
    </lineage>
</organism>